<protein>
    <submittedName>
        <fullName evidence="1">Uncharacterized protein</fullName>
    </submittedName>
</protein>
<dbReference type="Proteomes" id="UP000824533">
    <property type="component" value="Linkage Group LG13"/>
</dbReference>
<name>A0ACC1CY88_9NEOP</name>
<keyword evidence="2" id="KW-1185">Reference proteome</keyword>
<organism evidence="1 2">
    <name type="scientific">Dendrolimus kikuchii</name>
    <dbReference type="NCBI Taxonomy" id="765133"/>
    <lineage>
        <taxon>Eukaryota</taxon>
        <taxon>Metazoa</taxon>
        <taxon>Ecdysozoa</taxon>
        <taxon>Arthropoda</taxon>
        <taxon>Hexapoda</taxon>
        <taxon>Insecta</taxon>
        <taxon>Pterygota</taxon>
        <taxon>Neoptera</taxon>
        <taxon>Endopterygota</taxon>
        <taxon>Lepidoptera</taxon>
        <taxon>Glossata</taxon>
        <taxon>Ditrysia</taxon>
        <taxon>Bombycoidea</taxon>
        <taxon>Lasiocampidae</taxon>
        <taxon>Dendrolimus</taxon>
    </lineage>
</organism>
<comment type="caution">
    <text evidence="1">The sequence shown here is derived from an EMBL/GenBank/DDBJ whole genome shotgun (WGS) entry which is preliminary data.</text>
</comment>
<gene>
    <name evidence="1" type="ORF">K1T71_007823</name>
</gene>
<sequence>MQLVSARLQAIIVQRYVFKYKKQNPPAHRTSNFSQPDAVLLSTTRNAASGQLLIAPASPAATRSFCGLATSIKPTTTLEGIRNRYVNMLSLHTGASGVAGVLQVPGCDVTNID</sequence>
<proteinExistence type="predicted"/>
<evidence type="ECO:0000313" key="1">
    <source>
        <dbReference type="EMBL" id="KAJ0176644.1"/>
    </source>
</evidence>
<reference evidence="1 2" key="1">
    <citation type="journal article" date="2021" name="Front. Genet.">
        <title>Chromosome-Level Genome Assembly Reveals Significant Gene Expansion in the Toll and IMD Signaling Pathways of Dendrolimus kikuchii.</title>
        <authorList>
            <person name="Zhou J."/>
            <person name="Wu P."/>
            <person name="Xiong Z."/>
            <person name="Liu N."/>
            <person name="Zhao N."/>
            <person name="Ji M."/>
            <person name="Qiu Y."/>
            <person name="Yang B."/>
        </authorList>
    </citation>
    <scope>NUCLEOTIDE SEQUENCE [LARGE SCALE GENOMIC DNA]</scope>
    <source>
        <strain evidence="1">Ann1</strain>
    </source>
</reference>
<accession>A0ACC1CY88</accession>
<dbReference type="EMBL" id="CM034399">
    <property type="protein sequence ID" value="KAJ0176644.1"/>
    <property type="molecule type" value="Genomic_DNA"/>
</dbReference>
<evidence type="ECO:0000313" key="2">
    <source>
        <dbReference type="Proteomes" id="UP000824533"/>
    </source>
</evidence>